<gene>
    <name evidence="8" type="ORF">Psuf_001920</name>
</gene>
<dbReference type="SMART" id="SM00028">
    <property type="entry name" value="TPR"/>
    <property type="match status" value="2"/>
</dbReference>
<dbReference type="PROSITE" id="PS51755">
    <property type="entry name" value="OMPR_PHOB"/>
    <property type="match status" value="1"/>
</dbReference>
<dbReference type="InterPro" id="IPR005158">
    <property type="entry name" value="BTAD"/>
</dbReference>
<dbReference type="InterPro" id="IPR001867">
    <property type="entry name" value="OmpR/PhoB-type_DNA-bd"/>
</dbReference>
<evidence type="ECO:0000313" key="8">
    <source>
        <dbReference type="EMBL" id="BCB82879.1"/>
    </source>
</evidence>
<evidence type="ECO:0000259" key="7">
    <source>
        <dbReference type="PROSITE" id="PS51755"/>
    </source>
</evidence>
<protein>
    <submittedName>
        <fullName evidence="8">SARP family transcriptional regulator</fullName>
    </submittedName>
</protein>
<feature type="DNA-binding region" description="OmpR/PhoB-type" evidence="5">
    <location>
        <begin position="1"/>
        <end position="97"/>
    </location>
</feature>
<dbReference type="GO" id="GO:0000160">
    <property type="term" value="P:phosphorelay signal transduction system"/>
    <property type="evidence" value="ECO:0007669"/>
    <property type="project" value="InterPro"/>
</dbReference>
<dbReference type="SMART" id="SM01043">
    <property type="entry name" value="BTAD"/>
    <property type="match status" value="1"/>
</dbReference>
<dbReference type="InterPro" id="IPR019734">
    <property type="entry name" value="TPR_rpt"/>
</dbReference>
<sequence length="960" mass="104362">MVEIRVLGPVEVWRDDHQVPLVRKQQRLIVGILALELDRVVSTDALVEHLWGEQAPERARAVLQSRISELRSKLGARDGSSADVVLAGRGDGYRLTAPASQVDAELFRQIVSGGAGRPDEAVRESLRHALSLWRGPVLGNELETPAATSLIHRLEAERLAAYEALFEAELRLGLHQRIADEILDLAGHHPTRERLVEQAMTALRAVGRSSEALRLYEQCRRILDDDLGTSPTSALRELHLAILRDDRDTASPPENAQPGTPPAAPAAPPSPEYTPQNLPPDIAYFTGRETAMAALADGLLGGHGNAPPVVVVIGPAGVGKTALSVRAAHALSQRFPDGQLFANLHGFDTERPVDPTEVLGRFLRLLGVTGSAVPATLDERVDLYRSLLSRRRVIVVLDNASVGEQVMPLIPAGPDCAVIVNGRNPIAAVMAARTIRLNVMEAAEAKQLLRATAGDGRVSAEADSAVKLVRRCGGLPLAIRIAAALLVAKPHWTVAKLVERLDDEQTRLDRFSYGDLDVRGSIGLSYRGLSRDAQRLINHFGDLEVPDIPVWLGAALLDTGLDTAEEAFEELIDAQLFDHASNGITGPRFKMHNLVRLVAREHCQAAETTRARWEARARARGAYLSLAEVAFRAVHGSDLLRVSSEADRWPVADEVRTAARTDPLGWFEQERVNVEQMVQLAAAEGTSADCWDLACAFSPLYPMRHHADGWEHLLAKALERTRRAGDIRGQAAVLCRTAELDGYRHEYDSSLKHLLHSAALFERAGDRYGRATATALAGSTARMLGRLGDAARRFASALPDLVEGGDFGGAAYTLRNMAQLALQEGDLAEADALFDQALAFCHRVPEARRSLAQVLFWQGMLRIDQERYPEAEAAFAEVRAMTTALGDLPGQAQAVRGLGLLRQRQGHYGEARRLLHQALEMARQPYASIIEISIKREVALLNTASGHHARRDGAGSAAGG</sequence>
<keyword evidence="9" id="KW-1185">Reference proteome</keyword>
<dbReference type="InterPro" id="IPR036388">
    <property type="entry name" value="WH-like_DNA-bd_sf"/>
</dbReference>
<dbReference type="Gene3D" id="1.25.40.10">
    <property type="entry name" value="Tetratricopeptide repeat domain"/>
    <property type="match status" value="3"/>
</dbReference>
<organism evidence="8 9">
    <name type="scientific">Phytohabitans suffuscus</name>
    <dbReference type="NCBI Taxonomy" id="624315"/>
    <lineage>
        <taxon>Bacteria</taxon>
        <taxon>Bacillati</taxon>
        <taxon>Actinomycetota</taxon>
        <taxon>Actinomycetes</taxon>
        <taxon>Micromonosporales</taxon>
        <taxon>Micromonosporaceae</taxon>
    </lineage>
</organism>
<feature type="domain" description="OmpR/PhoB-type" evidence="7">
    <location>
        <begin position="1"/>
        <end position="97"/>
    </location>
</feature>
<evidence type="ECO:0000256" key="5">
    <source>
        <dbReference type="PROSITE-ProRule" id="PRU01091"/>
    </source>
</evidence>
<dbReference type="InterPro" id="IPR042197">
    <property type="entry name" value="Apaf_helical"/>
</dbReference>
<dbReference type="SUPFAM" id="SSF52540">
    <property type="entry name" value="P-loop containing nucleoside triphosphate hydrolases"/>
    <property type="match status" value="1"/>
</dbReference>
<dbReference type="EMBL" id="AP022871">
    <property type="protein sequence ID" value="BCB82879.1"/>
    <property type="molecule type" value="Genomic_DNA"/>
</dbReference>
<reference evidence="8 9" key="1">
    <citation type="submission" date="2020-03" db="EMBL/GenBank/DDBJ databases">
        <title>Whole genome shotgun sequence of Phytohabitans suffuscus NBRC 105367.</title>
        <authorList>
            <person name="Komaki H."/>
            <person name="Tamura T."/>
        </authorList>
    </citation>
    <scope>NUCLEOTIDE SEQUENCE [LARGE SCALE GENOMIC DNA]</scope>
    <source>
        <strain evidence="8 9">NBRC 105367</strain>
    </source>
</reference>
<keyword evidence="4" id="KW-0804">Transcription</keyword>
<reference evidence="8 9" key="2">
    <citation type="submission" date="2020-03" db="EMBL/GenBank/DDBJ databases">
        <authorList>
            <person name="Ichikawa N."/>
            <person name="Kimura A."/>
            <person name="Kitahashi Y."/>
            <person name="Uohara A."/>
        </authorList>
    </citation>
    <scope>NUCLEOTIDE SEQUENCE [LARGE SCALE GENOMIC DNA]</scope>
    <source>
        <strain evidence="8 9">NBRC 105367</strain>
    </source>
</reference>
<dbReference type="KEGG" id="psuu:Psuf_001920"/>
<dbReference type="PRINTS" id="PR00364">
    <property type="entry name" value="DISEASERSIST"/>
</dbReference>
<dbReference type="GO" id="GO:0043531">
    <property type="term" value="F:ADP binding"/>
    <property type="evidence" value="ECO:0007669"/>
    <property type="project" value="InterPro"/>
</dbReference>
<keyword evidence="2" id="KW-0805">Transcription regulation</keyword>
<proteinExistence type="inferred from homology"/>
<dbReference type="SMART" id="SM00862">
    <property type="entry name" value="Trans_reg_C"/>
    <property type="match status" value="1"/>
</dbReference>
<dbReference type="Gene3D" id="1.10.10.10">
    <property type="entry name" value="Winged helix-like DNA-binding domain superfamily/Winged helix DNA-binding domain"/>
    <property type="match status" value="1"/>
</dbReference>
<dbReference type="Pfam" id="PF00486">
    <property type="entry name" value="Trans_reg_C"/>
    <property type="match status" value="1"/>
</dbReference>
<dbReference type="SUPFAM" id="SSF46894">
    <property type="entry name" value="C-terminal effector domain of the bipartite response regulators"/>
    <property type="match status" value="1"/>
</dbReference>
<dbReference type="Gene3D" id="1.10.8.430">
    <property type="entry name" value="Helical domain of apoptotic protease-activating factors"/>
    <property type="match status" value="1"/>
</dbReference>
<dbReference type="PANTHER" id="PTHR35807:SF1">
    <property type="entry name" value="TRANSCRIPTIONAL REGULATOR REDD"/>
    <property type="match status" value="1"/>
</dbReference>
<evidence type="ECO:0000256" key="3">
    <source>
        <dbReference type="ARBA" id="ARBA00023125"/>
    </source>
</evidence>
<dbReference type="Pfam" id="PF13424">
    <property type="entry name" value="TPR_12"/>
    <property type="match status" value="1"/>
</dbReference>
<dbReference type="Pfam" id="PF03704">
    <property type="entry name" value="BTAD"/>
    <property type="match status" value="1"/>
</dbReference>
<evidence type="ECO:0000256" key="4">
    <source>
        <dbReference type="ARBA" id="ARBA00023163"/>
    </source>
</evidence>
<dbReference type="AlphaFoldDB" id="A0A6F8YA23"/>
<dbReference type="Proteomes" id="UP000503011">
    <property type="component" value="Chromosome"/>
</dbReference>
<evidence type="ECO:0000256" key="6">
    <source>
        <dbReference type="SAM" id="MobiDB-lite"/>
    </source>
</evidence>
<dbReference type="InterPro" id="IPR027417">
    <property type="entry name" value="P-loop_NTPase"/>
</dbReference>
<dbReference type="PANTHER" id="PTHR35807">
    <property type="entry name" value="TRANSCRIPTIONAL REGULATOR REDD-RELATED"/>
    <property type="match status" value="1"/>
</dbReference>
<dbReference type="InterPro" id="IPR016032">
    <property type="entry name" value="Sig_transdc_resp-reg_C-effctor"/>
</dbReference>
<name>A0A6F8YA23_9ACTN</name>
<dbReference type="GO" id="GO:0006355">
    <property type="term" value="P:regulation of DNA-templated transcription"/>
    <property type="evidence" value="ECO:0007669"/>
    <property type="project" value="InterPro"/>
</dbReference>
<dbReference type="InterPro" id="IPR051677">
    <property type="entry name" value="AfsR-DnrI-RedD_regulator"/>
</dbReference>
<feature type="region of interest" description="Disordered" evidence="6">
    <location>
        <begin position="248"/>
        <end position="281"/>
    </location>
</feature>
<accession>A0A6F8YA23</accession>
<dbReference type="InterPro" id="IPR011990">
    <property type="entry name" value="TPR-like_helical_dom_sf"/>
</dbReference>
<keyword evidence="3 5" id="KW-0238">DNA-binding</keyword>
<dbReference type="GO" id="GO:0003677">
    <property type="term" value="F:DNA binding"/>
    <property type="evidence" value="ECO:0007669"/>
    <property type="project" value="UniProtKB-UniRule"/>
</dbReference>
<feature type="compositionally biased region" description="Pro residues" evidence="6">
    <location>
        <begin position="259"/>
        <end position="272"/>
    </location>
</feature>
<evidence type="ECO:0000256" key="1">
    <source>
        <dbReference type="ARBA" id="ARBA00005820"/>
    </source>
</evidence>
<dbReference type="SUPFAM" id="SSF48452">
    <property type="entry name" value="TPR-like"/>
    <property type="match status" value="2"/>
</dbReference>
<evidence type="ECO:0000313" key="9">
    <source>
        <dbReference type="Proteomes" id="UP000503011"/>
    </source>
</evidence>
<comment type="similarity">
    <text evidence="1">Belongs to the AfsR/DnrI/RedD regulatory family.</text>
</comment>
<evidence type="ECO:0000256" key="2">
    <source>
        <dbReference type="ARBA" id="ARBA00023015"/>
    </source>
</evidence>
<dbReference type="Gene3D" id="3.40.50.300">
    <property type="entry name" value="P-loop containing nucleotide triphosphate hydrolases"/>
    <property type="match status" value="1"/>
</dbReference>
<dbReference type="CDD" id="cd15831">
    <property type="entry name" value="BTAD"/>
    <property type="match status" value="1"/>
</dbReference>